<protein>
    <recommendedName>
        <fullName evidence="6">SIAH-type domain-containing protein</fullName>
    </recommendedName>
</protein>
<dbReference type="OrthoDB" id="681987at2759"/>
<accession>A0A811SKE2</accession>
<sequence>MKLPINACRTCRDHGAASDYALCPGLDVFYGDLHLPCPYEQFGCRSYIPYYRAASHQSACEHAPCLCPEPGCAFAAPPPALLPHLAAAHCWPVHKIPRYGAIHSLRVPASVPDRLLVVGEEQQEEEDDDEEEGKDDAEAERPAVFVLSLRERGAATAVSVACVRANARAGPQYKCVLWAKAPARALACAWRRTCQAARLPARP</sequence>
<dbReference type="Proteomes" id="UP000604825">
    <property type="component" value="Unassembled WGS sequence"/>
</dbReference>
<dbReference type="EMBL" id="CAJGYO010000125">
    <property type="protein sequence ID" value="CAD6341091.1"/>
    <property type="molecule type" value="Genomic_DNA"/>
</dbReference>
<dbReference type="InterPro" id="IPR013083">
    <property type="entry name" value="Znf_RING/FYVE/PHD"/>
</dbReference>
<dbReference type="UniPathway" id="UPA00143"/>
<feature type="domain" description="SIAH-type" evidence="6">
    <location>
        <begin position="32"/>
        <end position="90"/>
    </location>
</feature>
<dbReference type="SUPFAM" id="SSF49599">
    <property type="entry name" value="TRAF domain-like"/>
    <property type="match status" value="1"/>
</dbReference>
<proteinExistence type="predicted"/>
<dbReference type="GO" id="GO:0016567">
    <property type="term" value="P:protein ubiquitination"/>
    <property type="evidence" value="ECO:0007669"/>
    <property type="project" value="UniProtKB-UniPathway"/>
</dbReference>
<evidence type="ECO:0000256" key="4">
    <source>
        <dbReference type="ARBA" id="ARBA00024004"/>
    </source>
</evidence>
<gene>
    <name evidence="7" type="ORF">NCGR_LOCUS65189</name>
</gene>
<keyword evidence="3" id="KW-0862">Zinc</keyword>
<dbReference type="Pfam" id="PF21361">
    <property type="entry name" value="Sina_ZnF"/>
    <property type="match status" value="1"/>
</dbReference>
<dbReference type="InterPro" id="IPR044286">
    <property type="entry name" value="SINL_plant"/>
</dbReference>
<evidence type="ECO:0000256" key="5">
    <source>
        <dbReference type="PROSITE-ProRule" id="PRU00455"/>
    </source>
</evidence>
<evidence type="ECO:0000259" key="6">
    <source>
        <dbReference type="PROSITE" id="PS51081"/>
    </source>
</evidence>
<evidence type="ECO:0000256" key="3">
    <source>
        <dbReference type="ARBA" id="ARBA00022833"/>
    </source>
</evidence>
<dbReference type="GO" id="GO:0008270">
    <property type="term" value="F:zinc ion binding"/>
    <property type="evidence" value="ECO:0007669"/>
    <property type="project" value="UniProtKB-KW"/>
</dbReference>
<keyword evidence="1" id="KW-0479">Metal-binding</keyword>
<evidence type="ECO:0000313" key="7">
    <source>
        <dbReference type="EMBL" id="CAD6341091.1"/>
    </source>
</evidence>
<dbReference type="PANTHER" id="PTHR46632:SF18">
    <property type="entry name" value="OS01G0122200 PROTEIN"/>
    <property type="match status" value="1"/>
</dbReference>
<dbReference type="AlphaFoldDB" id="A0A811SKE2"/>
<evidence type="ECO:0000256" key="1">
    <source>
        <dbReference type="ARBA" id="ARBA00022723"/>
    </source>
</evidence>
<comment type="caution">
    <text evidence="7">The sequence shown here is derived from an EMBL/GenBank/DDBJ whole genome shotgun (WGS) entry which is preliminary data.</text>
</comment>
<dbReference type="Gene3D" id="3.30.40.10">
    <property type="entry name" value="Zinc/RING finger domain, C3HC4 (zinc finger)"/>
    <property type="match status" value="1"/>
</dbReference>
<organism evidence="7 8">
    <name type="scientific">Miscanthus lutarioriparius</name>
    <dbReference type="NCBI Taxonomy" id="422564"/>
    <lineage>
        <taxon>Eukaryota</taxon>
        <taxon>Viridiplantae</taxon>
        <taxon>Streptophyta</taxon>
        <taxon>Embryophyta</taxon>
        <taxon>Tracheophyta</taxon>
        <taxon>Spermatophyta</taxon>
        <taxon>Magnoliopsida</taxon>
        <taxon>Liliopsida</taxon>
        <taxon>Poales</taxon>
        <taxon>Poaceae</taxon>
        <taxon>PACMAD clade</taxon>
        <taxon>Panicoideae</taxon>
        <taxon>Andropogonodae</taxon>
        <taxon>Andropogoneae</taxon>
        <taxon>Saccharinae</taxon>
        <taxon>Miscanthus</taxon>
    </lineage>
</organism>
<name>A0A811SKE2_9POAL</name>
<comment type="function">
    <text evidence="4">E3 ubiquitin-protein ligase that mediates ubiquitination and subsequent proteasomal degradation of target proteins. E3 ubiquitin ligases accept ubiquitin from an E2 ubiquitin-conjugating enzyme in the form of a thioester and then directly transfers the ubiquitin to targeted substrates. It probably triggers the ubiquitin-mediated degradation of different substrates.</text>
</comment>
<dbReference type="PROSITE" id="PS51081">
    <property type="entry name" value="ZF_SIAH"/>
    <property type="match status" value="1"/>
</dbReference>
<evidence type="ECO:0000313" key="8">
    <source>
        <dbReference type="Proteomes" id="UP000604825"/>
    </source>
</evidence>
<dbReference type="PANTHER" id="PTHR46632">
    <property type="entry name" value="E3 UBIQUITIN-PROTEIN LIGASE SINA-LIKE 4"/>
    <property type="match status" value="1"/>
</dbReference>
<reference evidence="7" key="1">
    <citation type="submission" date="2020-10" db="EMBL/GenBank/DDBJ databases">
        <authorList>
            <person name="Han B."/>
            <person name="Lu T."/>
            <person name="Zhao Q."/>
            <person name="Huang X."/>
            <person name="Zhao Y."/>
        </authorList>
    </citation>
    <scope>NUCLEOTIDE SEQUENCE</scope>
</reference>
<evidence type="ECO:0000256" key="2">
    <source>
        <dbReference type="ARBA" id="ARBA00022771"/>
    </source>
</evidence>
<keyword evidence="8" id="KW-1185">Reference proteome</keyword>
<dbReference type="InterPro" id="IPR013010">
    <property type="entry name" value="Znf_SIAH"/>
</dbReference>
<keyword evidence="2 5" id="KW-0863">Zinc-finger</keyword>